<dbReference type="AlphaFoldDB" id="A0ABD2A8Z5"/>
<dbReference type="EMBL" id="JAUDFV010000153">
    <property type="protein sequence ID" value="KAL2717101.1"/>
    <property type="molecule type" value="Genomic_DNA"/>
</dbReference>
<name>A0ABD2A8Z5_VESSQ</name>
<comment type="caution">
    <text evidence="1">The sequence shown here is derived from an EMBL/GenBank/DDBJ whole genome shotgun (WGS) entry which is preliminary data.</text>
</comment>
<dbReference type="Proteomes" id="UP001607302">
    <property type="component" value="Unassembled WGS sequence"/>
</dbReference>
<protein>
    <submittedName>
        <fullName evidence="1">Uncharacterized protein</fullName>
    </submittedName>
</protein>
<organism evidence="1 2">
    <name type="scientific">Vespula squamosa</name>
    <name type="common">Southern yellow jacket</name>
    <name type="synonym">Wasp</name>
    <dbReference type="NCBI Taxonomy" id="30214"/>
    <lineage>
        <taxon>Eukaryota</taxon>
        <taxon>Metazoa</taxon>
        <taxon>Ecdysozoa</taxon>
        <taxon>Arthropoda</taxon>
        <taxon>Hexapoda</taxon>
        <taxon>Insecta</taxon>
        <taxon>Pterygota</taxon>
        <taxon>Neoptera</taxon>
        <taxon>Endopterygota</taxon>
        <taxon>Hymenoptera</taxon>
        <taxon>Apocrita</taxon>
        <taxon>Aculeata</taxon>
        <taxon>Vespoidea</taxon>
        <taxon>Vespidae</taxon>
        <taxon>Vespinae</taxon>
        <taxon>Vespula</taxon>
    </lineage>
</organism>
<keyword evidence="2" id="KW-1185">Reference proteome</keyword>
<sequence length="92" mass="10923">MCQNSNYKVMVYKLKIRYSNEIRSRKTNDINKLNNKLNASYYKRLSRIHISRVNFRNPLNTGACYHDRKPITVPDRISDISQNHITLNHAIM</sequence>
<evidence type="ECO:0000313" key="1">
    <source>
        <dbReference type="EMBL" id="KAL2717101.1"/>
    </source>
</evidence>
<proteinExistence type="predicted"/>
<evidence type="ECO:0000313" key="2">
    <source>
        <dbReference type="Proteomes" id="UP001607302"/>
    </source>
</evidence>
<accession>A0ABD2A8Z5</accession>
<reference evidence="1 2" key="1">
    <citation type="journal article" date="2024" name="Ann. Entomol. Soc. Am.">
        <title>Genomic analyses of the southern and eastern yellowjacket wasps (Hymenoptera: Vespidae) reveal evolutionary signatures of social life.</title>
        <authorList>
            <person name="Catto M.A."/>
            <person name="Caine P.B."/>
            <person name="Orr S.E."/>
            <person name="Hunt B.G."/>
            <person name="Goodisman M.A.D."/>
        </authorList>
    </citation>
    <scope>NUCLEOTIDE SEQUENCE [LARGE SCALE GENOMIC DNA]</scope>
    <source>
        <strain evidence="1">233</strain>
        <tissue evidence="1">Head and thorax</tissue>
    </source>
</reference>
<gene>
    <name evidence="1" type="ORF">V1478_012801</name>
</gene>